<dbReference type="Proteomes" id="UP000181976">
    <property type="component" value="Unassembled WGS sequence"/>
</dbReference>
<reference evidence="1 2" key="1">
    <citation type="submission" date="2016-10" db="EMBL/GenBank/DDBJ databases">
        <authorList>
            <person name="de Groot N.N."/>
        </authorList>
    </citation>
    <scope>NUCLEOTIDE SEQUENCE [LARGE SCALE GENOMIC DNA]</scope>
    <source>
        <strain evidence="1 2">DSM 19012</strain>
    </source>
</reference>
<protein>
    <submittedName>
        <fullName evidence="1">Uncharacterized protein</fullName>
    </submittedName>
</protein>
<dbReference type="AlphaFoldDB" id="A0A1I2AYG2"/>
<evidence type="ECO:0000313" key="2">
    <source>
        <dbReference type="Proteomes" id="UP000181976"/>
    </source>
</evidence>
<dbReference type="InParanoid" id="A0A1I2AYG2"/>
<gene>
    <name evidence="1" type="ORF">SAMN05444380_11240</name>
</gene>
<evidence type="ECO:0000313" key="1">
    <source>
        <dbReference type="EMBL" id="SFE48942.1"/>
    </source>
</evidence>
<dbReference type="STRING" id="385682.SAMN05444380_11240"/>
<accession>A0A1I2AYG2</accession>
<name>A0A1I2AYG2_9BACT</name>
<proteinExistence type="predicted"/>
<dbReference type="EMBL" id="FONA01000012">
    <property type="protein sequence ID" value="SFE48942.1"/>
    <property type="molecule type" value="Genomic_DNA"/>
</dbReference>
<sequence length="38" mass="4409">MATFAIKELVLKDKGRRVIYQLYDCVKGGYPYLTGLWV</sequence>
<keyword evidence="2" id="KW-1185">Reference proteome</keyword>
<organism evidence="1 2">
    <name type="scientific">Thermophagus xiamenensis</name>
    <dbReference type="NCBI Taxonomy" id="385682"/>
    <lineage>
        <taxon>Bacteria</taxon>
        <taxon>Pseudomonadati</taxon>
        <taxon>Bacteroidota</taxon>
        <taxon>Bacteroidia</taxon>
        <taxon>Marinilabiliales</taxon>
        <taxon>Marinilabiliaceae</taxon>
        <taxon>Thermophagus</taxon>
    </lineage>
</organism>